<reference evidence="13" key="1">
    <citation type="submission" date="2021-01" db="EMBL/GenBank/DDBJ databases">
        <authorList>
            <person name="Corre E."/>
            <person name="Pelletier E."/>
            <person name="Niang G."/>
            <person name="Scheremetjew M."/>
            <person name="Finn R."/>
            <person name="Kale V."/>
            <person name="Holt S."/>
            <person name="Cochrane G."/>
            <person name="Meng A."/>
            <person name="Brown T."/>
            <person name="Cohen L."/>
        </authorList>
    </citation>
    <scope>NUCLEOTIDE SEQUENCE</scope>
</reference>
<dbReference type="SUPFAM" id="SSF57850">
    <property type="entry name" value="RING/U-box"/>
    <property type="match status" value="3"/>
</dbReference>
<evidence type="ECO:0000256" key="1">
    <source>
        <dbReference type="ARBA" id="ARBA00001798"/>
    </source>
</evidence>
<organism evidence="13">
    <name type="scientific">Noctiluca scintillans</name>
    <name type="common">Sea sparkle</name>
    <name type="synonym">Red tide dinoflagellate</name>
    <dbReference type="NCBI Taxonomy" id="2966"/>
    <lineage>
        <taxon>Eukaryota</taxon>
        <taxon>Sar</taxon>
        <taxon>Alveolata</taxon>
        <taxon>Dinophyceae</taxon>
        <taxon>Noctilucales</taxon>
        <taxon>Noctilucaceae</taxon>
        <taxon>Noctiluca</taxon>
    </lineage>
</organism>
<dbReference type="PROSITE" id="PS51873">
    <property type="entry name" value="TRIAD"/>
    <property type="match status" value="1"/>
</dbReference>
<dbReference type="GO" id="GO:0061630">
    <property type="term" value="F:ubiquitin protein ligase activity"/>
    <property type="evidence" value="ECO:0007669"/>
    <property type="project" value="UniProtKB-EC"/>
</dbReference>
<dbReference type="InterPro" id="IPR013083">
    <property type="entry name" value="Znf_RING/FYVE/PHD"/>
</dbReference>
<accession>A0A7S0ZQM2</accession>
<dbReference type="AlphaFoldDB" id="A0A7S0ZQM2"/>
<feature type="domain" description="RING-type" evidence="12">
    <location>
        <begin position="273"/>
        <end position="497"/>
    </location>
</feature>
<dbReference type="Pfam" id="PF01485">
    <property type="entry name" value="IBR"/>
    <property type="match status" value="1"/>
</dbReference>
<dbReference type="InterPro" id="IPR001841">
    <property type="entry name" value="Znf_RING"/>
</dbReference>
<evidence type="ECO:0000256" key="9">
    <source>
        <dbReference type="PROSITE-ProRule" id="PRU00175"/>
    </source>
</evidence>
<evidence type="ECO:0000256" key="10">
    <source>
        <dbReference type="SAM" id="MobiDB-lite"/>
    </source>
</evidence>
<dbReference type="Gene3D" id="3.30.40.10">
    <property type="entry name" value="Zinc/RING finger domain, C3HC4 (zinc finger)"/>
    <property type="match status" value="1"/>
</dbReference>
<keyword evidence="7" id="KW-0833">Ubl conjugation pathway</keyword>
<feature type="region of interest" description="Disordered" evidence="10">
    <location>
        <begin position="188"/>
        <end position="247"/>
    </location>
</feature>
<evidence type="ECO:0000256" key="5">
    <source>
        <dbReference type="ARBA" id="ARBA00022737"/>
    </source>
</evidence>
<evidence type="ECO:0000313" key="13">
    <source>
        <dbReference type="EMBL" id="CAD8829449.1"/>
    </source>
</evidence>
<sequence length="520" mass="57008">MSDPAKMNMAVELFEQGFREADIERAVQRFKSLDAATKWLRACGAPIAEPVPRRRISHVAPHAPVTAPTTGAKRRRGKSAPAQRPKEASALQCDVPVARYELAAMSATSTPSHKDRNSLEGISPVCQTSAGDSPLSSARSSVAGTGAVPSPGSDFAPSVFVIEPRDSARWWDEAAVRWKQITQKLRSRAHSSIAGGPQCSPHRTPQKRLFDDGPEESGAMPPPRRQKRRPPATPQHAGEDDGDEVAPVQVRKVGKGTAVASSPSPASMSLSRNIQECALCCNETAAWRSVKLGCKHGWYCAQCMLRHAEARLGLGDAKICCPECVTPIAERDLRKLLPAELIDRLLARSLEQAVSSTSDILPCPTPNCSMRVVVEEGEVAQLQCSICERESCLRCGVQPFHVGLSCDAHAKKMLKKRGGTERQQHRDDESLRKWIESNGAKQCPICRIAVTKQNLERQNTQYAECHKMMCRNCATRFCFKCLAVLTNSYSCGCSQDLHGFINPFTQRRVGHLKQKATKKK</sequence>
<dbReference type="PROSITE" id="PS50089">
    <property type="entry name" value="ZF_RING_2"/>
    <property type="match status" value="1"/>
</dbReference>
<dbReference type="GO" id="GO:0016567">
    <property type="term" value="P:protein ubiquitination"/>
    <property type="evidence" value="ECO:0007669"/>
    <property type="project" value="InterPro"/>
</dbReference>
<proteinExistence type="predicted"/>
<evidence type="ECO:0000256" key="2">
    <source>
        <dbReference type="ARBA" id="ARBA00012251"/>
    </source>
</evidence>
<evidence type="ECO:0000256" key="6">
    <source>
        <dbReference type="ARBA" id="ARBA00022771"/>
    </source>
</evidence>
<evidence type="ECO:0000256" key="7">
    <source>
        <dbReference type="ARBA" id="ARBA00022786"/>
    </source>
</evidence>
<feature type="domain" description="RING-type" evidence="11">
    <location>
        <begin position="277"/>
        <end position="324"/>
    </location>
</feature>
<dbReference type="EC" id="2.3.2.31" evidence="2"/>
<evidence type="ECO:0000256" key="4">
    <source>
        <dbReference type="ARBA" id="ARBA00022723"/>
    </source>
</evidence>
<dbReference type="EMBL" id="HBFQ01005365">
    <property type="protein sequence ID" value="CAD8829449.1"/>
    <property type="molecule type" value="Transcribed_RNA"/>
</dbReference>
<evidence type="ECO:0000256" key="3">
    <source>
        <dbReference type="ARBA" id="ARBA00022679"/>
    </source>
</evidence>
<feature type="compositionally biased region" description="Polar residues" evidence="10">
    <location>
        <begin position="125"/>
        <end position="143"/>
    </location>
</feature>
<gene>
    <name evidence="13" type="ORF">NSCI0253_LOCUS3795</name>
</gene>
<dbReference type="SMART" id="SM00184">
    <property type="entry name" value="RING"/>
    <property type="match status" value="2"/>
</dbReference>
<keyword evidence="8" id="KW-0862">Zinc</keyword>
<dbReference type="InterPro" id="IPR031127">
    <property type="entry name" value="E3_UB_ligase_RBR"/>
</dbReference>
<evidence type="ECO:0000256" key="8">
    <source>
        <dbReference type="ARBA" id="ARBA00022833"/>
    </source>
</evidence>
<dbReference type="CDD" id="cd20335">
    <property type="entry name" value="BRcat_RBR"/>
    <property type="match status" value="1"/>
</dbReference>
<dbReference type="InterPro" id="IPR002867">
    <property type="entry name" value="IBR_dom"/>
</dbReference>
<dbReference type="SMART" id="SM00647">
    <property type="entry name" value="IBR"/>
    <property type="match status" value="2"/>
</dbReference>
<keyword evidence="5" id="KW-0677">Repeat</keyword>
<protein>
    <recommendedName>
        <fullName evidence="2">RBR-type E3 ubiquitin transferase</fullName>
        <ecNumber evidence="2">2.3.2.31</ecNumber>
    </recommendedName>
</protein>
<dbReference type="InterPro" id="IPR044066">
    <property type="entry name" value="TRIAD_supradom"/>
</dbReference>
<feature type="region of interest" description="Disordered" evidence="10">
    <location>
        <begin position="63"/>
        <end position="90"/>
    </location>
</feature>
<evidence type="ECO:0000259" key="11">
    <source>
        <dbReference type="PROSITE" id="PS50089"/>
    </source>
</evidence>
<dbReference type="GO" id="GO:0008270">
    <property type="term" value="F:zinc ion binding"/>
    <property type="evidence" value="ECO:0007669"/>
    <property type="project" value="UniProtKB-KW"/>
</dbReference>
<keyword evidence="3" id="KW-0808">Transferase</keyword>
<comment type="catalytic activity">
    <reaction evidence="1">
        <text>[E2 ubiquitin-conjugating enzyme]-S-ubiquitinyl-L-cysteine + [acceptor protein]-L-lysine = [E2 ubiquitin-conjugating enzyme]-L-cysteine + [acceptor protein]-N(6)-ubiquitinyl-L-lysine.</text>
        <dbReference type="EC" id="2.3.2.31"/>
    </reaction>
</comment>
<name>A0A7S0ZQM2_NOCSC</name>
<keyword evidence="6 9" id="KW-0863">Zinc-finger</keyword>
<keyword evidence="4" id="KW-0479">Metal-binding</keyword>
<feature type="region of interest" description="Disordered" evidence="10">
    <location>
        <begin position="106"/>
        <end position="155"/>
    </location>
</feature>
<evidence type="ECO:0000259" key="12">
    <source>
        <dbReference type="PROSITE" id="PS51873"/>
    </source>
</evidence>
<dbReference type="PANTHER" id="PTHR11685">
    <property type="entry name" value="RBR FAMILY RING FINGER AND IBR DOMAIN-CONTAINING"/>
    <property type="match status" value="1"/>
</dbReference>